<feature type="active site" evidence="2">
    <location>
        <position position="114"/>
    </location>
</feature>
<dbReference type="RefSeq" id="WP_216520446.1">
    <property type="nucleotide sequence ID" value="NZ_JAHLPM010000011.1"/>
</dbReference>
<dbReference type="PROSITE" id="PS01272">
    <property type="entry name" value="GCKR"/>
    <property type="match status" value="1"/>
</dbReference>
<comment type="pathway">
    <text evidence="2">Amino-sugar metabolism; N-acetylmuramate degradation.</text>
</comment>
<dbReference type="EC" id="4.2.1.126" evidence="2"/>
<sequence length="299" mass="32177">MELGSLITEQINENTKNIDRATTLEMVRMINDEDKKVAYAVEKELENISSAIDIIAKKIEEGGRLIYMGAGTSGRLGILDASECPPTYGVNPELVQGLIAGGHTAMFKAVEGSEDSKELGIEDLKIINLNSRDVLVGIAASGRTPYVIGGLTHADKIGCPTISITCNPNSEMSKLSKLSISPIVGPEVVSGSTRMKAGTAQKMVLNMLSTGVMIKLGKVYGNLMVDVQTNNIKLIERAKSIIMQATDVSRKVAEEYLDIAENDVKLAILMIITNVSKEVGIELLEKHKGYLAKAIDDAK</sequence>
<keyword evidence="1 2" id="KW-0456">Lyase</keyword>
<dbReference type="PROSITE" id="PS51464">
    <property type="entry name" value="SIS"/>
    <property type="match status" value="1"/>
</dbReference>
<feature type="active site" description="Proton donor" evidence="2">
    <location>
        <position position="83"/>
    </location>
</feature>
<evidence type="ECO:0000313" key="4">
    <source>
        <dbReference type="EMBL" id="MBU5438935.1"/>
    </source>
</evidence>
<organism evidence="4 5">
    <name type="scientific">Tissierella simiarum</name>
    <dbReference type="NCBI Taxonomy" id="2841534"/>
    <lineage>
        <taxon>Bacteria</taxon>
        <taxon>Bacillati</taxon>
        <taxon>Bacillota</taxon>
        <taxon>Tissierellia</taxon>
        <taxon>Tissierellales</taxon>
        <taxon>Tissierellaceae</taxon>
        <taxon>Tissierella</taxon>
    </lineage>
</organism>
<evidence type="ECO:0000259" key="3">
    <source>
        <dbReference type="PROSITE" id="PS51464"/>
    </source>
</evidence>
<comment type="miscellaneous">
    <text evidence="2">A lyase-type mechanism (elimination/hydration) is suggested for the cleavage of the lactyl ether bond of MurNAc 6-phosphate, with the formation of an alpha,beta-unsaturated aldehyde intermediate with (E)-stereochemistry, followed by the syn addition of water to give product.</text>
</comment>
<dbReference type="CDD" id="cd05007">
    <property type="entry name" value="SIS_Etherase"/>
    <property type="match status" value="1"/>
</dbReference>
<dbReference type="EMBL" id="JAHLPM010000011">
    <property type="protein sequence ID" value="MBU5438935.1"/>
    <property type="molecule type" value="Genomic_DNA"/>
</dbReference>
<dbReference type="HAMAP" id="MF_00068">
    <property type="entry name" value="MurQ"/>
    <property type="match status" value="1"/>
</dbReference>
<evidence type="ECO:0000256" key="1">
    <source>
        <dbReference type="ARBA" id="ARBA00023239"/>
    </source>
</evidence>
<dbReference type="InterPro" id="IPR001347">
    <property type="entry name" value="SIS_dom"/>
</dbReference>
<accession>A0ABS6E7N6</accession>
<comment type="catalytic activity">
    <reaction evidence="2">
        <text>N-acetyl-D-muramate 6-phosphate + H2O = N-acetyl-D-glucosamine 6-phosphate + (R)-lactate</text>
        <dbReference type="Rhea" id="RHEA:26410"/>
        <dbReference type="ChEBI" id="CHEBI:15377"/>
        <dbReference type="ChEBI" id="CHEBI:16004"/>
        <dbReference type="ChEBI" id="CHEBI:57513"/>
        <dbReference type="ChEBI" id="CHEBI:58722"/>
        <dbReference type="EC" id="4.2.1.126"/>
    </reaction>
</comment>
<comment type="function">
    <text evidence="2">Specifically catalyzes the cleavage of the D-lactyl ether substituent of MurNAc 6-phosphate, producing GlcNAc 6-phosphate and D-lactate.</text>
</comment>
<comment type="subunit">
    <text evidence="2">Homodimer.</text>
</comment>
<dbReference type="InterPro" id="IPR005486">
    <property type="entry name" value="Glucokinase_regulatory_CS"/>
</dbReference>
<keyword evidence="2" id="KW-0119">Carbohydrate metabolism</keyword>
<dbReference type="InterPro" id="IPR005488">
    <property type="entry name" value="Etherase_MurQ"/>
</dbReference>
<reference evidence="4 5" key="1">
    <citation type="submission" date="2021-06" db="EMBL/GenBank/DDBJ databases">
        <authorList>
            <person name="Sun Q."/>
            <person name="Li D."/>
        </authorList>
    </citation>
    <scope>NUCLEOTIDE SEQUENCE [LARGE SCALE GENOMIC DNA]</scope>
    <source>
        <strain evidence="4 5">MSJ-40</strain>
    </source>
</reference>
<comment type="similarity">
    <text evidence="2">Belongs to the GCKR-like family. MurNAc-6-P etherase subfamily.</text>
</comment>
<proteinExistence type="inferred from homology"/>
<dbReference type="NCBIfam" id="TIGR00274">
    <property type="entry name" value="N-acetylmuramic acid 6-phosphate etherase"/>
    <property type="match status" value="1"/>
</dbReference>
<feature type="domain" description="SIS" evidence="3">
    <location>
        <begin position="55"/>
        <end position="218"/>
    </location>
</feature>
<evidence type="ECO:0000313" key="5">
    <source>
        <dbReference type="Proteomes" id="UP000749471"/>
    </source>
</evidence>
<name>A0ABS6E7N6_9FIRM</name>
<comment type="caution">
    <text evidence="4">The sequence shown here is derived from an EMBL/GenBank/DDBJ whole genome shotgun (WGS) entry which is preliminary data.</text>
</comment>
<dbReference type="InterPro" id="IPR040190">
    <property type="entry name" value="MURQ/GCKR"/>
</dbReference>
<dbReference type="NCBIfam" id="NF009222">
    <property type="entry name" value="PRK12570.1"/>
    <property type="match status" value="1"/>
</dbReference>
<gene>
    <name evidence="2 4" type="primary">murQ</name>
    <name evidence="4" type="ORF">KQI42_12985</name>
</gene>
<dbReference type="GO" id="GO:0016829">
    <property type="term" value="F:lyase activity"/>
    <property type="evidence" value="ECO:0007669"/>
    <property type="project" value="UniProtKB-KW"/>
</dbReference>
<dbReference type="PANTHER" id="PTHR10088:SF4">
    <property type="entry name" value="GLUCOKINASE REGULATORY PROTEIN"/>
    <property type="match status" value="1"/>
</dbReference>
<dbReference type="NCBIfam" id="NF003915">
    <property type="entry name" value="PRK05441.1"/>
    <property type="match status" value="1"/>
</dbReference>
<evidence type="ECO:0000256" key="2">
    <source>
        <dbReference type="HAMAP-Rule" id="MF_00068"/>
    </source>
</evidence>
<dbReference type="Proteomes" id="UP000749471">
    <property type="component" value="Unassembled WGS sequence"/>
</dbReference>
<protein>
    <recommendedName>
        <fullName evidence="2">N-acetylmuramic acid 6-phosphate etherase</fullName>
        <shortName evidence="2">MurNAc-6-P etherase</shortName>
        <ecNumber evidence="2">4.2.1.126</ecNumber>
    </recommendedName>
    <alternativeName>
        <fullName evidence="2">N-acetylmuramic acid 6-phosphate hydrolase</fullName>
    </alternativeName>
    <alternativeName>
        <fullName evidence="2">N-acetylmuramic acid 6-phosphate lyase</fullName>
    </alternativeName>
</protein>
<dbReference type="PANTHER" id="PTHR10088">
    <property type="entry name" value="GLUCOKINASE REGULATORY PROTEIN"/>
    <property type="match status" value="1"/>
</dbReference>
<dbReference type="Pfam" id="PF22645">
    <property type="entry name" value="GKRP_SIS_N"/>
    <property type="match status" value="1"/>
</dbReference>
<keyword evidence="5" id="KW-1185">Reference proteome</keyword>